<organism evidence="2">
    <name type="scientific">Fagus sylvatica</name>
    <name type="common">Beechnut</name>
    <dbReference type="NCBI Taxonomy" id="28930"/>
    <lineage>
        <taxon>Eukaryota</taxon>
        <taxon>Viridiplantae</taxon>
        <taxon>Streptophyta</taxon>
        <taxon>Embryophyta</taxon>
        <taxon>Tracheophyta</taxon>
        <taxon>Spermatophyta</taxon>
        <taxon>Magnoliopsida</taxon>
        <taxon>eudicotyledons</taxon>
        <taxon>Gunneridae</taxon>
        <taxon>Pentapetalae</taxon>
        <taxon>rosids</taxon>
        <taxon>fabids</taxon>
        <taxon>Fagales</taxon>
        <taxon>Fagaceae</taxon>
        <taxon>Fagus</taxon>
    </lineage>
</organism>
<evidence type="ECO:0000259" key="1">
    <source>
        <dbReference type="Pfam" id="PF24924"/>
    </source>
</evidence>
<gene>
    <name evidence="2" type="ORF">FSB_LOCUS34993</name>
</gene>
<dbReference type="InterPro" id="IPR056647">
    <property type="entry name" value="DUF7745"/>
</dbReference>
<accession>A0A2N9H631</accession>
<dbReference type="PANTHER" id="PTHR48154:SF1">
    <property type="entry name" value="PROTEIN, PUTATIVE-RELATED"/>
    <property type="match status" value="1"/>
</dbReference>
<dbReference type="AlphaFoldDB" id="A0A2N9H631"/>
<evidence type="ECO:0000313" key="2">
    <source>
        <dbReference type="EMBL" id="SPD07111.1"/>
    </source>
</evidence>
<dbReference type="PANTHER" id="PTHR48154">
    <property type="entry name" value="PROTEIN, PUTATIVE-RELATED"/>
    <property type="match status" value="1"/>
</dbReference>
<dbReference type="EMBL" id="OIVN01002876">
    <property type="protein sequence ID" value="SPD07111.1"/>
    <property type="molecule type" value="Genomic_DNA"/>
</dbReference>
<sequence>MASSSNDPDSLVTLHFHDFRVERMRHWWTLLGEDDHADIVGIFGKFPFLMQLRVDRGLLEALASFWDPTHCCFSIGEVDLVPTLEEYAGLLQLDSPFSETPVIPIQGPRSNRGLEKYFSRSDFPVELARDFIAGKKGMEEVPNQCLQDRLCRRQGEGVPMFCSQLLQLWFCSHLQHFYRLQTPYHFERYTVSQTVKIALPFTGNSRDWALYLLDLPLGEVGLEGYYPSLALRQFGGVQYPPRLGDLDAVTFDYIPSEDMWRLLSPGSRLSGKAAFRRIVLIEDGSPGDSSVTSDFVEWREGWTPSFTLRPTVRPGALYSLVSRSLRVSAPTAGGDLGLRLREQLETEQAERTRVQDELDSLRSYTQALVDPATGSSSGHCGSPTGTRCESELDLVHDALESNASWLNQEGFPVVTCSSPD</sequence>
<proteinExistence type="predicted"/>
<feature type="domain" description="DUF7745" evidence="1">
    <location>
        <begin position="31"/>
        <end position="94"/>
    </location>
</feature>
<reference evidence="2" key="1">
    <citation type="submission" date="2018-02" db="EMBL/GenBank/DDBJ databases">
        <authorList>
            <person name="Cohen D.B."/>
            <person name="Kent A.D."/>
        </authorList>
    </citation>
    <scope>NUCLEOTIDE SEQUENCE</scope>
</reference>
<dbReference type="Pfam" id="PF24924">
    <property type="entry name" value="DUF7745"/>
    <property type="match status" value="1"/>
</dbReference>
<name>A0A2N9H631_FAGSY</name>
<protein>
    <recommendedName>
        <fullName evidence="1">DUF7745 domain-containing protein</fullName>
    </recommendedName>
</protein>